<keyword evidence="4 9" id="KW-1133">Transmembrane helix</keyword>
<dbReference type="SMART" id="SM00100">
    <property type="entry name" value="cNMP"/>
    <property type="match status" value="1"/>
</dbReference>
<feature type="transmembrane region" description="Helical" evidence="9">
    <location>
        <begin position="369"/>
        <end position="388"/>
    </location>
</feature>
<dbReference type="InterPro" id="IPR005821">
    <property type="entry name" value="Ion_trans_dom"/>
</dbReference>
<dbReference type="PROSITE" id="PS00888">
    <property type="entry name" value="CNMP_BINDING_1"/>
    <property type="match status" value="1"/>
</dbReference>
<keyword evidence="2" id="KW-0813">Transport</keyword>
<organism evidence="11 12">
    <name type="scientific">Triparma retinervis</name>
    <dbReference type="NCBI Taxonomy" id="2557542"/>
    <lineage>
        <taxon>Eukaryota</taxon>
        <taxon>Sar</taxon>
        <taxon>Stramenopiles</taxon>
        <taxon>Ochrophyta</taxon>
        <taxon>Bolidophyceae</taxon>
        <taxon>Parmales</taxon>
        <taxon>Triparmaceae</taxon>
        <taxon>Triparma</taxon>
    </lineage>
</organism>
<comment type="subcellular location">
    <subcellularLocation>
        <location evidence="1">Membrane</location>
        <topology evidence="1">Multi-pass membrane protein</topology>
    </subcellularLocation>
</comment>
<feature type="transmembrane region" description="Helical" evidence="9">
    <location>
        <begin position="332"/>
        <end position="349"/>
    </location>
</feature>
<protein>
    <recommendedName>
        <fullName evidence="10">Cyclic nucleotide-binding domain-containing protein</fullName>
    </recommendedName>
</protein>
<feature type="compositionally biased region" description="Acidic residues" evidence="8">
    <location>
        <begin position="90"/>
        <end position="107"/>
    </location>
</feature>
<dbReference type="GO" id="GO:0016020">
    <property type="term" value="C:membrane"/>
    <property type="evidence" value="ECO:0007669"/>
    <property type="project" value="UniProtKB-SubCell"/>
</dbReference>
<dbReference type="InterPro" id="IPR018488">
    <property type="entry name" value="cNMP-bd_CS"/>
</dbReference>
<dbReference type="Gene3D" id="1.10.287.70">
    <property type="match status" value="1"/>
</dbReference>
<dbReference type="PRINTS" id="PR01463">
    <property type="entry name" value="EAGCHANLFMLY"/>
</dbReference>
<dbReference type="Gene3D" id="1.10.287.630">
    <property type="entry name" value="Helix hairpin bin"/>
    <property type="match status" value="1"/>
</dbReference>
<evidence type="ECO:0000256" key="8">
    <source>
        <dbReference type="SAM" id="MobiDB-lite"/>
    </source>
</evidence>
<dbReference type="Proteomes" id="UP001165082">
    <property type="component" value="Unassembled WGS sequence"/>
</dbReference>
<dbReference type="CDD" id="cd00038">
    <property type="entry name" value="CAP_ED"/>
    <property type="match status" value="1"/>
</dbReference>
<feature type="transmembrane region" description="Helical" evidence="9">
    <location>
        <begin position="541"/>
        <end position="565"/>
    </location>
</feature>
<evidence type="ECO:0000256" key="9">
    <source>
        <dbReference type="SAM" id="Phobius"/>
    </source>
</evidence>
<dbReference type="PANTHER" id="PTHR47823">
    <property type="entry name" value="ION_TRANS DOMAIN-CONTAINING PROTEIN"/>
    <property type="match status" value="1"/>
</dbReference>
<feature type="compositionally biased region" description="Polar residues" evidence="8">
    <location>
        <begin position="33"/>
        <end position="47"/>
    </location>
</feature>
<dbReference type="FunFam" id="1.10.287.70:FF:000123">
    <property type="entry name" value="Potassium channel KAT3"/>
    <property type="match status" value="1"/>
</dbReference>
<feature type="compositionally biased region" description="Polar residues" evidence="8">
    <location>
        <begin position="1"/>
        <end position="11"/>
    </location>
</feature>
<dbReference type="OrthoDB" id="421226at2759"/>
<evidence type="ECO:0000256" key="2">
    <source>
        <dbReference type="ARBA" id="ARBA00022448"/>
    </source>
</evidence>
<feature type="transmembrane region" description="Helical" evidence="9">
    <location>
        <begin position="444"/>
        <end position="464"/>
    </location>
</feature>
<dbReference type="EMBL" id="BRXZ01003511">
    <property type="protein sequence ID" value="GMH56166.1"/>
    <property type="molecule type" value="Genomic_DNA"/>
</dbReference>
<dbReference type="InterPro" id="IPR018490">
    <property type="entry name" value="cNMP-bd_dom_sf"/>
</dbReference>
<evidence type="ECO:0000256" key="7">
    <source>
        <dbReference type="ARBA" id="ARBA00023303"/>
    </source>
</evidence>
<dbReference type="Gene3D" id="2.60.120.10">
    <property type="entry name" value="Jelly Rolls"/>
    <property type="match status" value="1"/>
</dbReference>
<keyword evidence="6 9" id="KW-0472">Membrane</keyword>
<dbReference type="SUPFAM" id="SSF81324">
    <property type="entry name" value="Voltage-gated potassium channels"/>
    <property type="match status" value="1"/>
</dbReference>
<evidence type="ECO:0000313" key="11">
    <source>
        <dbReference type="EMBL" id="GMH56166.1"/>
    </source>
</evidence>
<feature type="domain" description="Cyclic nucleotide-binding" evidence="10">
    <location>
        <begin position="645"/>
        <end position="749"/>
    </location>
</feature>
<feature type="non-terminal residue" evidence="11">
    <location>
        <position position="816"/>
    </location>
</feature>
<evidence type="ECO:0000256" key="5">
    <source>
        <dbReference type="ARBA" id="ARBA00023065"/>
    </source>
</evidence>
<keyword evidence="5" id="KW-0406">Ion transport</keyword>
<evidence type="ECO:0000259" key="10">
    <source>
        <dbReference type="PROSITE" id="PS50042"/>
    </source>
</evidence>
<dbReference type="InterPro" id="IPR000595">
    <property type="entry name" value="cNMP-bd_dom"/>
</dbReference>
<proteinExistence type="predicted"/>
<dbReference type="Pfam" id="PF00520">
    <property type="entry name" value="Ion_trans"/>
    <property type="match status" value="1"/>
</dbReference>
<dbReference type="GO" id="GO:0005249">
    <property type="term" value="F:voltage-gated potassium channel activity"/>
    <property type="evidence" value="ECO:0007669"/>
    <property type="project" value="InterPro"/>
</dbReference>
<dbReference type="SUPFAM" id="SSF51206">
    <property type="entry name" value="cAMP-binding domain-like"/>
    <property type="match status" value="1"/>
</dbReference>
<dbReference type="InterPro" id="IPR014710">
    <property type="entry name" value="RmlC-like_jellyroll"/>
</dbReference>
<feature type="transmembrane region" description="Helical" evidence="9">
    <location>
        <begin position="510"/>
        <end position="529"/>
    </location>
</feature>
<dbReference type="AlphaFoldDB" id="A0A9W6ZNC6"/>
<keyword evidence="7" id="KW-0407">Ion channel</keyword>
<feature type="region of interest" description="Disordered" evidence="8">
    <location>
        <begin position="173"/>
        <end position="227"/>
    </location>
</feature>
<feature type="region of interest" description="Disordered" evidence="8">
    <location>
        <begin position="1"/>
        <end position="120"/>
    </location>
</feature>
<dbReference type="PANTHER" id="PTHR47823:SF9">
    <property type="entry name" value="CHROMOSOME UNDETERMINED SCAFFOLD_10, WHOLE GENOME SHOTGUN SEQUENCE"/>
    <property type="match status" value="1"/>
</dbReference>
<evidence type="ECO:0000256" key="1">
    <source>
        <dbReference type="ARBA" id="ARBA00004141"/>
    </source>
</evidence>
<dbReference type="Pfam" id="PF00027">
    <property type="entry name" value="cNMP_binding"/>
    <property type="match status" value="1"/>
</dbReference>
<sequence length="816" mass="89752">MVVPQLQQNDGNAKRHSHRNSLGGAARHGGFSRGNSYSLQQRLSSRNMLLGPDESEMQIGPQLVLDEDDEDGEYVPRYVPAIGVDVLDSSSDEDNSDGDGDGDEESPVDSQGPGIQGQTSFSFVEGEVSEEGGGMASIAGVLGIAQSLSKKLSVVAAEEADRDVAAAAAAAAKEPAPYSGSPPKPSSGEPPLPGAVPDSASPDKSPTKSPTSAKAASSVSDEGRDSLRGKANWKKLRVAHKVGAALKQVNEDNKVFGVQNENDDNTDWALLHKQDISGKPKYIFLPNGNFRVVWDMYIGLLLLYVAAWVPYRVTFLGDLGEILQLTEHMVDISFGVDIILNFFTGYFIVGGEADGDLVYDQKKIALKYVKSFFIIDLVATLPFDLMFGTKDSDSGVNRSAKLVNLGKIMKLLRGLKLLRLRRLQKFIRDMESVYNVHHGISRMFNIILVVMLATHVVGCIWYFLGVEGDTDAADLSCTYEQDVFDDTLELTVGGWVCREGMLALPNQKRYVASLYWAFSTLTTVGYGDISARTVGEQLFSMLMMLLGVSWYAYVVGSMSTIMSSFDRQNKQVREKLECVNTFIRDAKLPASMGKAVRNYFEYSLQKRNNGLFNYDADEILSELSASLKNEIITWVERDLIERIPFFKGKSQSFVADCIQLFQPMVVHEGDFIIKEGAAADEMYFLIKGRAAIYYGQRKIKALVEGSYFGEIGCILGGIRRAGIRAVTTCELQCLNKRNLNNLLGEYTEVGDDLKKVARDRMKAVRTTQKVKSVEQVKQLLKARDRRLSKGLAIPGGQRLSDLGVLEEEEGEEGGEG</sequence>
<dbReference type="InterPro" id="IPR003938">
    <property type="entry name" value="K_chnl_volt-dep_EAG/ELK/ERG"/>
</dbReference>
<reference evidence="11" key="1">
    <citation type="submission" date="2022-07" db="EMBL/GenBank/DDBJ databases">
        <title>Genome analysis of Parmales, a sister group of diatoms, reveals the evolutionary specialization of diatoms from phago-mixotrophs to photoautotrophs.</title>
        <authorList>
            <person name="Ban H."/>
            <person name="Sato S."/>
            <person name="Yoshikawa S."/>
            <person name="Kazumasa Y."/>
            <person name="Nakamura Y."/>
            <person name="Ichinomiya M."/>
            <person name="Saitoh K."/>
            <person name="Sato N."/>
            <person name="Blanc-Mathieu R."/>
            <person name="Endo H."/>
            <person name="Kuwata A."/>
            <person name="Ogata H."/>
        </authorList>
    </citation>
    <scope>NUCLEOTIDE SEQUENCE</scope>
</reference>
<name>A0A9W6ZNC6_9STRA</name>
<feature type="transmembrane region" description="Helical" evidence="9">
    <location>
        <begin position="292"/>
        <end position="311"/>
    </location>
</feature>
<accession>A0A9W6ZNC6</accession>
<keyword evidence="3 9" id="KW-0812">Transmembrane</keyword>
<keyword evidence="12" id="KW-1185">Reference proteome</keyword>
<evidence type="ECO:0000256" key="6">
    <source>
        <dbReference type="ARBA" id="ARBA00023136"/>
    </source>
</evidence>
<evidence type="ECO:0000313" key="12">
    <source>
        <dbReference type="Proteomes" id="UP001165082"/>
    </source>
</evidence>
<evidence type="ECO:0000256" key="4">
    <source>
        <dbReference type="ARBA" id="ARBA00022989"/>
    </source>
</evidence>
<feature type="compositionally biased region" description="Pro residues" evidence="8">
    <location>
        <begin position="180"/>
        <end position="194"/>
    </location>
</feature>
<comment type="caution">
    <text evidence="11">The sequence shown here is derived from an EMBL/GenBank/DDBJ whole genome shotgun (WGS) entry which is preliminary data.</text>
</comment>
<dbReference type="PROSITE" id="PS50042">
    <property type="entry name" value="CNMP_BINDING_3"/>
    <property type="match status" value="1"/>
</dbReference>
<feature type="compositionally biased region" description="Low complexity" evidence="8">
    <location>
        <begin position="197"/>
        <end position="218"/>
    </location>
</feature>
<evidence type="ECO:0000256" key="3">
    <source>
        <dbReference type="ARBA" id="ARBA00022692"/>
    </source>
</evidence>
<gene>
    <name evidence="11" type="ORF">TrRE_jg9205</name>
</gene>